<dbReference type="InterPro" id="IPR036388">
    <property type="entry name" value="WH-like_DNA-bd_sf"/>
</dbReference>
<name>A0A402CQD3_9BACT</name>
<dbReference type="RefSeq" id="WP_119319674.1">
    <property type="nucleotide sequence ID" value="NZ_AP025739.1"/>
</dbReference>
<dbReference type="EMBL" id="AP025739">
    <property type="protein sequence ID" value="BDI32617.1"/>
    <property type="molecule type" value="Genomic_DNA"/>
</dbReference>
<accession>A0A402CQD3</accession>
<gene>
    <name evidence="1" type="ORF">CCAX7_46680</name>
</gene>
<evidence type="ECO:0000313" key="1">
    <source>
        <dbReference type="EMBL" id="BDI32617.1"/>
    </source>
</evidence>
<dbReference type="Pfam" id="PF04545">
    <property type="entry name" value="Sigma70_r4"/>
    <property type="match status" value="1"/>
</dbReference>
<dbReference type="GO" id="GO:0003700">
    <property type="term" value="F:DNA-binding transcription factor activity"/>
    <property type="evidence" value="ECO:0007669"/>
    <property type="project" value="InterPro"/>
</dbReference>
<dbReference type="Proteomes" id="UP000287394">
    <property type="component" value="Chromosome"/>
</dbReference>
<organism evidence="1 2">
    <name type="scientific">Capsulimonas corticalis</name>
    <dbReference type="NCBI Taxonomy" id="2219043"/>
    <lineage>
        <taxon>Bacteria</taxon>
        <taxon>Bacillati</taxon>
        <taxon>Armatimonadota</taxon>
        <taxon>Armatimonadia</taxon>
        <taxon>Capsulimonadales</taxon>
        <taxon>Capsulimonadaceae</taxon>
        <taxon>Capsulimonas</taxon>
    </lineage>
</organism>
<proteinExistence type="predicted"/>
<dbReference type="SUPFAM" id="SSF88659">
    <property type="entry name" value="Sigma3 and sigma4 domains of RNA polymerase sigma factors"/>
    <property type="match status" value="1"/>
</dbReference>
<dbReference type="GO" id="GO:0006352">
    <property type="term" value="P:DNA-templated transcription initiation"/>
    <property type="evidence" value="ECO:0007669"/>
    <property type="project" value="InterPro"/>
</dbReference>
<dbReference type="InterPro" id="IPR013324">
    <property type="entry name" value="RNA_pol_sigma_r3/r4-like"/>
</dbReference>
<keyword evidence="2" id="KW-1185">Reference proteome</keyword>
<protein>
    <submittedName>
        <fullName evidence="1">Uncharacterized protein</fullName>
    </submittedName>
</protein>
<sequence length="107" mass="12129">MDKFSEELCGAILQASRSLPARHQIVVGARLLGERKRTLKDLANQFGVSTQRVTEIELNARRRIARYFRTDEDSILAQEAAKRGWDVSELLTPCNYPLSAIEVIDIK</sequence>
<dbReference type="KEGG" id="ccot:CCAX7_46680"/>
<evidence type="ECO:0000313" key="2">
    <source>
        <dbReference type="Proteomes" id="UP000287394"/>
    </source>
</evidence>
<reference evidence="1 2" key="1">
    <citation type="journal article" date="2019" name="Int. J. Syst. Evol. Microbiol.">
        <title>Capsulimonas corticalis gen. nov., sp. nov., an aerobic capsulated bacterium, of a novel bacterial order, Capsulimonadales ord. nov., of the class Armatimonadia of the phylum Armatimonadetes.</title>
        <authorList>
            <person name="Li J."/>
            <person name="Kudo C."/>
            <person name="Tonouchi A."/>
        </authorList>
    </citation>
    <scope>NUCLEOTIDE SEQUENCE [LARGE SCALE GENOMIC DNA]</scope>
    <source>
        <strain evidence="1 2">AX-7</strain>
    </source>
</reference>
<dbReference type="AlphaFoldDB" id="A0A402CQD3"/>
<dbReference type="InterPro" id="IPR007630">
    <property type="entry name" value="RNA_pol_sigma70_r4"/>
</dbReference>
<dbReference type="Gene3D" id="1.10.10.10">
    <property type="entry name" value="Winged helix-like DNA-binding domain superfamily/Winged helix DNA-binding domain"/>
    <property type="match status" value="1"/>
</dbReference>